<dbReference type="Pfam" id="PF13812">
    <property type="entry name" value="PPR_3"/>
    <property type="match status" value="1"/>
</dbReference>
<accession>A0ABP0KHT0</accession>
<protein>
    <recommendedName>
        <fullName evidence="5">Pentatricopeptide repeat-containing protein, chloroplastic</fullName>
    </recommendedName>
</protein>
<comment type="caution">
    <text evidence="3">The sequence shown here is derived from an EMBL/GenBank/DDBJ whole genome shotgun (WGS) entry which is preliminary data.</text>
</comment>
<dbReference type="Proteomes" id="UP001642484">
    <property type="component" value="Unassembled WGS sequence"/>
</dbReference>
<name>A0ABP0KHT0_9DINO</name>
<dbReference type="PANTHER" id="PTHR47936:SF1">
    <property type="entry name" value="PENTATRICOPEPTIDE REPEAT-CONTAINING PROTEIN GUN1, CHLOROPLASTIC"/>
    <property type="match status" value="1"/>
</dbReference>
<feature type="repeat" description="PPR" evidence="2">
    <location>
        <begin position="126"/>
        <end position="160"/>
    </location>
</feature>
<gene>
    <name evidence="3" type="ORF">CCMP2556_LOCUS16290</name>
</gene>
<evidence type="ECO:0000256" key="2">
    <source>
        <dbReference type="PROSITE-ProRule" id="PRU00708"/>
    </source>
</evidence>
<organism evidence="3 4">
    <name type="scientific">Durusdinium trenchii</name>
    <dbReference type="NCBI Taxonomy" id="1381693"/>
    <lineage>
        <taxon>Eukaryota</taxon>
        <taxon>Sar</taxon>
        <taxon>Alveolata</taxon>
        <taxon>Dinophyceae</taxon>
        <taxon>Suessiales</taxon>
        <taxon>Symbiodiniaceae</taxon>
        <taxon>Durusdinium</taxon>
    </lineage>
</organism>
<keyword evidence="1" id="KW-0677">Repeat</keyword>
<dbReference type="PROSITE" id="PS51375">
    <property type="entry name" value="PPR"/>
    <property type="match status" value="1"/>
</dbReference>
<evidence type="ECO:0000313" key="3">
    <source>
        <dbReference type="EMBL" id="CAK9026258.1"/>
    </source>
</evidence>
<keyword evidence="4" id="KW-1185">Reference proteome</keyword>
<dbReference type="InterPro" id="IPR002885">
    <property type="entry name" value="PPR_rpt"/>
</dbReference>
<evidence type="ECO:0008006" key="5">
    <source>
        <dbReference type="Google" id="ProtNLM"/>
    </source>
</evidence>
<dbReference type="InterPro" id="IPR011990">
    <property type="entry name" value="TPR-like_helical_dom_sf"/>
</dbReference>
<dbReference type="PANTHER" id="PTHR47936">
    <property type="entry name" value="PPR_LONG DOMAIN-CONTAINING PROTEIN"/>
    <property type="match status" value="1"/>
</dbReference>
<reference evidence="3 4" key="1">
    <citation type="submission" date="2024-02" db="EMBL/GenBank/DDBJ databases">
        <authorList>
            <person name="Chen Y."/>
            <person name="Shah S."/>
            <person name="Dougan E. K."/>
            <person name="Thang M."/>
            <person name="Chan C."/>
        </authorList>
    </citation>
    <scope>NUCLEOTIDE SEQUENCE [LARGE SCALE GENOMIC DNA]</scope>
</reference>
<proteinExistence type="predicted"/>
<dbReference type="Gene3D" id="1.25.40.10">
    <property type="entry name" value="Tetratricopeptide repeat domain"/>
    <property type="match status" value="2"/>
</dbReference>
<evidence type="ECO:0000256" key="1">
    <source>
        <dbReference type="ARBA" id="ARBA00022737"/>
    </source>
</evidence>
<dbReference type="Pfam" id="PF01535">
    <property type="entry name" value="PPR"/>
    <property type="match status" value="2"/>
</dbReference>
<sequence>MGRPVRALRVKRVFQPKEVTKILSSLGRQKDWPEALWLFNKLLDTRCAAQKGDHLNVYHLNATIDACQRGLQWQLALRLFETVPQVARIVPDVVSYNVTLSSCEKAGQWPLVLWLLDAMSKTVRPDPISYSTAISSCEMSGRWQMALFLFHRMSILNLSQDSVSYSVAISSCAKGAQWKLALKLFSDCPDADVVAYNSALSASQRVTHWQAVLRFFHGLQSSHLSPSPASFSIAISSFEKAALWHLAVDLLQQHLSSTNGHARSEPTSAIIFNAAISACAGAARWELAVDLLGTLPSAKLAADNLSFNGVLASCRKALRWPWALRVAELAASRRGGHCLDLLGLDELFRSYEGQNIQSQWLAPAFAASAAFAIAVRIEDLKAPEILDQIDQDWGFGIAFPLFRKAVSESTDPFRQRYTILALNEAALWRFEKRKLCGPGQWFLFSERGEREGFGVCVARSIQSELQTQ</sequence>
<evidence type="ECO:0000313" key="4">
    <source>
        <dbReference type="Proteomes" id="UP001642484"/>
    </source>
</evidence>
<dbReference type="EMBL" id="CAXAMN010008702">
    <property type="protein sequence ID" value="CAK9026258.1"/>
    <property type="molecule type" value="Genomic_DNA"/>
</dbReference>